<gene>
    <name evidence="2" type="ORF">METZ01_LOCUS484135</name>
</gene>
<feature type="transmembrane region" description="Helical" evidence="1">
    <location>
        <begin position="12"/>
        <end position="31"/>
    </location>
</feature>
<keyword evidence="1" id="KW-1133">Transmembrane helix</keyword>
<proteinExistence type="predicted"/>
<keyword evidence="1" id="KW-0472">Membrane</keyword>
<keyword evidence="1" id="KW-0812">Transmembrane</keyword>
<accession>A0A383CGK0</accession>
<evidence type="ECO:0000313" key="2">
    <source>
        <dbReference type="EMBL" id="SVE31281.1"/>
    </source>
</evidence>
<reference evidence="2" key="1">
    <citation type="submission" date="2018-05" db="EMBL/GenBank/DDBJ databases">
        <authorList>
            <person name="Lanie J.A."/>
            <person name="Ng W.-L."/>
            <person name="Kazmierczak K.M."/>
            <person name="Andrzejewski T.M."/>
            <person name="Davidsen T.M."/>
            <person name="Wayne K.J."/>
            <person name="Tettelin H."/>
            <person name="Glass J.I."/>
            <person name="Rusch D."/>
            <person name="Podicherti R."/>
            <person name="Tsui H.-C.T."/>
            <person name="Winkler M.E."/>
        </authorList>
    </citation>
    <scope>NUCLEOTIDE SEQUENCE</scope>
</reference>
<dbReference type="EMBL" id="UINC01208642">
    <property type="protein sequence ID" value="SVE31281.1"/>
    <property type="molecule type" value="Genomic_DNA"/>
</dbReference>
<organism evidence="2">
    <name type="scientific">marine metagenome</name>
    <dbReference type="NCBI Taxonomy" id="408172"/>
    <lineage>
        <taxon>unclassified sequences</taxon>
        <taxon>metagenomes</taxon>
        <taxon>ecological metagenomes</taxon>
    </lineage>
</organism>
<protein>
    <submittedName>
        <fullName evidence="2">Uncharacterized protein</fullName>
    </submittedName>
</protein>
<dbReference type="AlphaFoldDB" id="A0A383CGK0"/>
<feature type="non-terminal residue" evidence="2">
    <location>
        <position position="1"/>
    </location>
</feature>
<name>A0A383CGK0_9ZZZZ</name>
<evidence type="ECO:0000256" key="1">
    <source>
        <dbReference type="SAM" id="Phobius"/>
    </source>
</evidence>
<sequence>WKLMDDNLTKRTLLIKGVSISLIITGIGGLTSG</sequence>